<reference evidence="2" key="1">
    <citation type="submission" date="2018-11" db="EMBL/GenBank/DDBJ databases">
        <authorList>
            <person name="Grassa J C."/>
        </authorList>
    </citation>
    <scope>NUCLEOTIDE SEQUENCE [LARGE SCALE GENOMIC DNA]</scope>
</reference>
<evidence type="ECO:0000256" key="1">
    <source>
        <dbReference type="SAM" id="MobiDB-lite"/>
    </source>
</evidence>
<dbReference type="InterPro" id="IPR021109">
    <property type="entry name" value="Peptidase_aspartic_dom_sf"/>
</dbReference>
<reference evidence="2" key="2">
    <citation type="submission" date="2021-03" db="UniProtKB">
        <authorList>
            <consortium name="EnsemblPlants"/>
        </authorList>
    </citation>
    <scope>IDENTIFICATION</scope>
</reference>
<dbReference type="PANTHER" id="PTHR33240:SF15">
    <property type="entry name" value="GAG-PRO-LIKE PROTEIN"/>
    <property type="match status" value="1"/>
</dbReference>
<feature type="compositionally biased region" description="Low complexity" evidence="1">
    <location>
        <begin position="161"/>
        <end position="172"/>
    </location>
</feature>
<dbReference type="PANTHER" id="PTHR33240">
    <property type="entry name" value="OS08G0508500 PROTEIN"/>
    <property type="match status" value="1"/>
</dbReference>
<evidence type="ECO:0000313" key="3">
    <source>
        <dbReference type="Proteomes" id="UP000596661"/>
    </source>
</evidence>
<accession>A0A803QDC1</accession>
<dbReference type="AlphaFoldDB" id="A0A803QDC1"/>
<dbReference type="Proteomes" id="UP000596661">
    <property type="component" value="Chromosome 9"/>
</dbReference>
<dbReference type="EMBL" id="UZAU01000737">
    <property type="status" value="NOT_ANNOTATED_CDS"/>
    <property type="molecule type" value="Genomic_DNA"/>
</dbReference>
<dbReference type="Gene3D" id="2.40.70.10">
    <property type="entry name" value="Acid Proteases"/>
    <property type="match status" value="1"/>
</dbReference>
<name>A0A803QDC1_CANSA</name>
<dbReference type="CDD" id="cd00303">
    <property type="entry name" value="retropepsin_like"/>
    <property type="match status" value="1"/>
</dbReference>
<dbReference type="Gramene" id="evm.model.09.1090">
    <property type="protein sequence ID" value="cds.evm.model.09.1090"/>
    <property type="gene ID" value="evm.TU.09.1090"/>
</dbReference>
<evidence type="ECO:0000313" key="2">
    <source>
        <dbReference type="EnsemblPlants" id="cds.evm.model.09.1090"/>
    </source>
</evidence>
<proteinExistence type="predicted"/>
<dbReference type="SUPFAM" id="SSF50630">
    <property type="entry name" value="Acid proteases"/>
    <property type="match status" value="1"/>
</dbReference>
<keyword evidence="3" id="KW-1185">Reference proteome</keyword>
<dbReference type="EnsemblPlants" id="evm.model.09.1090">
    <property type="protein sequence ID" value="cds.evm.model.09.1090"/>
    <property type="gene ID" value="evm.TU.09.1090"/>
</dbReference>
<sequence length="369" mass="40789">MAGNKMKGDNNTRSFNVRTMNVPLLGNGTAPVNTINGGVGPTTVTPLNLFLETNGHVGETLTPAATVGKFLSITRAVVSEGIIQLTTTQYTTLQEQMQALQAEVNGREQRTGQEGLNLNQPTQREQVTRNAGRKVPQEEDPQRRNPRGRAQPQNEVNDAESYSLSSQSRSPSGYTTSSFVETPRGRRYRVHRERYAKEAKEKLLTNVNNLSERPEKFFKKECNDITFMESDIRLVHHPHANALVIVVNIGGDNVHQILVDSGSSVNLLNFQAFKQMGLEEKDLQPVTLSIYGFTGDTITLKGMIKLPITQGTAFVTAKSMADFIVIDQYSAYNAVIGRPILNEMKIITSIYHLRMKFPTPKGVGSVQGV</sequence>
<feature type="region of interest" description="Disordered" evidence="1">
    <location>
        <begin position="102"/>
        <end position="185"/>
    </location>
</feature>
<protein>
    <submittedName>
        <fullName evidence="2">Uncharacterized protein</fullName>
    </submittedName>
</protein>
<organism evidence="2 3">
    <name type="scientific">Cannabis sativa</name>
    <name type="common">Hemp</name>
    <name type="synonym">Marijuana</name>
    <dbReference type="NCBI Taxonomy" id="3483"/>
    <lineage>
        <taxon>Eukaryota</taxon>
        <taxon>Viridiplantae</taxon>
        <taxon>Streptophyta</taxon>
        <taxon>Embryophyta</taxon>
        <taxon>Tracheophyta</taxon>
        <taxon>Spermatophyta</taxon>
        <taxon>Magnoliopsida</taxon>
        <taxon>eudicotyledons</taxon>
        <taxon>Gunneridae</taxon>
        <taxon>Pentapetalae</taxon>
        <taxon>rosids</taxon>
        <taxon>fabids</taxon>
        <taxon>Rosales</taxon>
        <taxon>Cannabaceae</taxon>
        <taxon>Cannabis</taxon>
    </lineage>
</organism>
<feature type="compositionally biased region" description="Polar residues" evidence="1">
    <location>
        <begin position="112"/>
        <end position="129"/>
    </location>
</feature>